<dbReference type="SUPFAM" id="SSF51197">
    <property type="entry name" value="Clavaminate synthase-like"/>
    <property type="match status" value="1"/>
</dbReference>
<proteinExistence type="inferred from homology"/>
<dbReference type="Pfam" id="PF03171">
    <property type="entry name" value="2OG-FeII_Oxy"/>
    <property type="match status" value="1"/>
</dbReference>
<accession>A0A2P6PKZ0</accession>
<evidence type="ECO:0000259" key="6">
    <source>
        <dbReference type="PROSITE" id="PS51471"/>
    </source>
</evidence>
<dbReference type="Gene3D" id="2.60.120.330">
    <property type="entry name" value="B-lactam Antibiotic, Isopenicillin N Synthase, Chain"/>
    <property type="match status" value="1"/>
</dbReference>
<keyword evidence="4 5" id="KW-0408">Iron</keyword>
<dbReference type="PROSITE" id="PS51471">
    <property type="entry name" value="FE2OG_OXY"/>
    <property type="match status" value="1"/>
</dbReference>
<dbReference type="GO" id="GO:0016491">
    <property type="term" value="F:oxidoreductase activity"/>
    <property type="evidence" value="ECO:0007669"/>
    <property type="project" value="UniProtKB-KW"/>
</dbReference>
<evidence type="ECO:0000313" key="7">
    <source>
        <dbReference type="EMBL" id="PRQ22576.1"/>
    </source>
</evidence>
<comment type="caution">
    <text evidence="7">The sequence shown here is derived from an EMBL/GenBank/DDBJ whole genome shotgun (WGS) entry which is preliminary data.</text>
</comment>
<organism evidence="7 8">
    <name type="scientific">Rosa chinensis</name>
    <name type="common">China rose</name>
    <dbReference type="NCBI Taxonomy" id="74649"/>
    <lineage>
        <taxon>Eukaryota</taxon>
        <taxon>Viridiplantae</taxon>
        <taxon>Streptophyta</taxon>
        <taxon>Embryophyta</taxon>
        <taxon>Tracheophyta</taxon>
        <taxon>Spermatophyta</taxon>
        <taxon>Magnoliopsida</taxon>
        <taxon>eudicotyledons</taxon>
        <taxon>Gunneridae</taxon>
        <taxon>Pentapetalae</taxon>
        <taxon>rosids</taxon>
        <taxon>fabids</taxon>
        <taxon>Rosales</taxon>
        <taxon>Rosaceae</taxon>
        <taxon>Rosoideae</taxon>
        <taxon>Rosoideae incertae sedis</taxon>
        <taxon>Rosa</taxon>
    </lineage>
</organism>
<name>A0A2P6PKZ0_ROSCH</name>
<dbReference type="InterPro" id="IPR005123">
    <property type="entry name" value="Oxoglu/Fe-dep_dioxygenase_dom"/>
</dbReference>
<dbReference type="Gramene" id="PRQ22576">
    <property type="protein sequence ID" value="PRQ22576"/>
    <property type="gene ID" value="RchiOBHm_Chr6g0251841"/>
</dbReference>
<keyword evidence="8" id="KW-1185">Reference proteome</keyword>
<evidence type="ECO:0000256" key="4">
    <source>
        <dbReference type="ARBA" id="ARBA00023004"/>
    </source>
</evidence>
<dbReference type="InterPro" id="IPR027443">
    <property type="entry name" value="IPNS-like_sf"/>
</dbReference>
<dbReference type="InterPro" id="IPR050295">
    <property type="entry name" value="Plant_2OG-oxidoreductases"/>
</dbReference>
<gene>
    <name evidence="7" type="ORF">RchiOBHm_Chr6g0251841</name>
</gene>
<keyword evidence="3" id="KW-0847">Vitamin C</keyword>
<protein>
    <submittedName>
        <fullName evidence="7">Putative (S)-norcoclaurine synthase</fullName>
        <ecNumber evidence="7">4.2.1.78</ecNumber>
    </submittedName>
</protein>
<dbReference type="Proteomes" id="UP000238479">
    <property type="component" value="Chromosome 6"/>
</dbReference>
<keyword evidence="2 5" id="KW-0479">Metal-binding</keyword>
<dbReference type="OrthoDB" id="288590at2759"/>
<keyword evidence="5" id="KW-0560">Oxidoreductase</keyword>
<dbReference type="GO" id="GO:0046872">
    <property type="term" value="F:metal ion binding"/>
    <property type="evidence" value="ECO:0007669"/>
    <property type="project" value="UniProtKB-KW"/>
</dbReference>
<evidence type="ECO:0000256" key="3">
    <source>
        <dbReference type="ARBA" id="ARBA00022896"/>
    </source>
</evidence>
<dbReference type="Pfam" id="PF14226">
    <property type="entry name" value="DIOX_N"/>
    <property type="match status" value="1"/>
</dbReference>
<dbReference type="GO" id="GO:0031418">
    <property type="term" value="F:L-ascorbic acid binding"/>
    <property type="evidence" value="ECO:0007669"/>
    <property type="project" value="UniProtKB-KW"/>
</dbReference>
<evidence type="ECO:0000256" key="5">
    <source>
        <dbReference type="RuleBase" id="RU003682"/>
    </source>
</evidence>
<dbReference type="EC" id="4.2.1.78" evidence="7"/>
<dbReference type="EMBL" id="PDCK01000044">
    <property type="protein sequence ID" value="PRQ22576.1"/>
    <property type="molecule type" value="Genomic_DNA"/>
</dbReference>
<evidence type="ECO:0000256" key="2">
    <source>
        <dbReference type="ARBA" id="ARBA00022723"/>
    </source>
</evidence>
<evidence type="ECO:0000256" key="1">
    <source>
        <dbReference type="ARBA" id="ARBA00008056"/>
    </source>
</evidence>
<evidence type="ECO:0000313" key="8">
    <source>
        <dbReference type="Proteomes" id="UP000238479"/>
    </source>
</evidence>
<sequence length="348" mass="39102">MSLKAPNVQDMVRSDPFHIPDSFLAVRNEEDEPKSVDASSDLCSEIPIIDFTLLSKGQKEELNKLDLACKEWGFFQVVNHGVETQVLQGMKDAAAKFFDLPLEEKSKISMSLDKFQGYGQAYAAAKGQTLDWSDTLFLSVYPSHSRNLEFWPTSPKGFKEAIEAYSTEVKRIGEELLGSISQIMGMEKDALLGFHQELVQVFRVTYYPPCSKPDKVLGLSPHSDTSTITILMQEDDVTGLHIRKEGKWVPVEPIPNAFVVNVGDMIEIWSNGKYKSIEHRAVTNKSKARLSYATFIIPRNDVEIGPFNHLVDQSSRKYKKVIYGEYLRSSLKGKLEGKSHTETAKIGS</sequence>
<dbReference type="PANTHER" id="PTHR47991">
    <property type="entry name" value="OXOGLUTARATE/IRON-DEPENDENT DIOXYGENASE"/>
    <property type="match status" value="1"/>
</dbReference>
<dbReference type="OMA" id="FQVPQRY"/>
<dbReference type="FunFam" id="2.60.120.330:FF:000079">
    <property type="entry name" value="Protein SRG1"/>
    <property type="match status" value="1"/>
</dbReference>
<reference evidence="7 8" key="1">
    <citation type="journal article" date="2018" name="Nat. Genet.">
        <title>The Rosa genome provides new insights in the design of modern roses.</title>
        <authorList>
            <person name="Bendahmane M."/>
        </authorList>
    </citation>
    <scope>NUCLEOTIDE SEQUENCE [LARGE SCALE GENOMIC DNA]</scope>
    <source>
        <strain evidence="8">cv. Old Blush</strain>
    </source>
</reference>
<keyword evidence="7" id="KW-0456">Lyase</keyword>
<dbReference type="InterPro" id="IPR026992">
    <property type="entry name" value="DIOX_N"/>
</dbReference>
<feature type="domain" description="Fe2OG dioxygenase" evidence="6">
    <location>
        <begin position="197"/>
        <end position="298"/>
    </location>
</feature>
<dbReference type="AlphaFoldDB" id="A0A2P6PKZ0"/>
<comment type="similarity">
    <text evidence="1 5">Belongs to the iron/ascorbate-dependent oxidoreductase family.</text>
</comment>
<dbReference type="InterPro" id="IPR044861">
    <property type="entry name" value="IPNS-like_FE2OG_OXY"/>
</dbReference>
<dbReference type="GO" id="GO:0016829">
    <property type="term" value="F:lyase activity"/>
    <property type="evidence" value="ECO:0007669"/>
    <property type="project" value="UniProtKB-KW"/>
</dbReference>